<dbReference type="InterPro" id="IPR006045">
    <property type="entry name" value="Cupin_1"/>
</dbReference>
<dbReference type="InterPro" id="IPR019780">
    <property type="entry name" value="Germin_Mn-BS"/>
</dbReference>
<feature type="disulfide bond" evidence="13">
    <location>
        <begin position="33"/>
        <end position="47"/>
    </location>
</feature>
<gene>
    <name evidence="16" type="ORF">LITE_LOCUS39569</name>
</gene>
<feature type="binding site" evidence="11">
    <location>
        <position position="117"/>
    </location>
    <ligand>
        <name>oxalate</name>
        <dbReference type="ChEBI" id="CHEBI:30623"/>
    </ligand>
</feature>
<dbReference type="GO" id="GO:0048046">
    <property type="term" value="C:apoplast"/>
    <property type="evidence" value="ECO:0007669"/>
    <property type="project" value="UniProtKB-SubCell"/>
</dbReference>
<keyword evidence="5 11" id="KW-0479">Metal-binding</keyword>
<dbReference type="CDD" id="cd02241">
    <property type="entry name" value="cupin_OxOx"/>
    <property type="match status" value="1"/>
</dbReference>
<keyword evidence="9" id="KW-0325">Glycoprotein</keyword>
<proteinExistence type="inferred from homology"/>
<evidence type="ECO:0000256" key="10">
    <source>
        <dbReference type="ARBA" id="ARBA00023211"/>
    </source>
</evidence>
<evidence type="ECO:0000313" key="17">
    <source>
        <dbReference type="Proteomes" id="UP001154282"/>
    </source>
</evidence>
<keyword evidence="17" id="KW-1185">Reference proteome</keyword>
<dbReference type="Gene3D" id="2.60.120.10">
    <property type="entry name" value="Jelly Rolls"/>
    <property type="match status" value="1"/>
</dbReference>
<protein>
    <recommendedName>
        <fullName evidence="14">Germin-like protein</fullName>
    </recommendedName>
</protein>
<dbReference type="Pfam" id="PF00190">
    <property type="entry name" value="Cupin_1"/>
    <property type="match status" value="1"/>
</dbReference>
<dbReference type="FunFam" id="2.60.120.10:FF:000047">
    <property type="entry name" value="Auxin-binding protein ABP19a"/>
    <property type="match status" value="1"/>
</dbReference>
<keyword evidence="3 14" id="KW-0052">Apoplast</keyword>
<accession>A0AAV0PSY9</accession>
<dbReference type="PRINTS" id="PR00325">
    <property type="entry name" value="GERMIN"/>
</dbReference>
<dbReference type="InterPro" id="IPR011051">
    <property type="entry name" value="RmlC_Cupin_sf"/>
</dbReference>
<sequence length="220" mass="23401">MAMFHRHHHYYFAILLSTIFLSHLHSTQAVDFCVADLTSHTTTGYTCKNPATVTADDFVLTALARGGNTSTNINKFAAVPGFVQQLPGLNGLGLAIQRADIEPGGAIPLHTHPAASEMIYVVEGSITAGFISGEPANVVYVKKLNKGEVMVFPQGLLHFQANTGKEHAMGIASYSDSEPGVQLVSAALFGNDFPSFLVEKTTNIDEAEVKKLKALLGGSG</sequence>
<evidence type="ECO:0000259" key="15">
    <source>
        <dbReference type="SMART" id="SM00835"/>
    </source>
</evidence>
<dbReference type="SMART" id="SM00835">
    <property type="entry name" value="Cupin_1"/>
    <property type="match status" value="1"/>
</dbReference>
<dbReference type="SUPFAM" id="SSF51182">
    <property type="entry name" value="RmlC-like cupins"/>
    <property type="match status" value="1"/>
</dbReference>
<evidence type="ECO:0000256" key="6">
    <source>
        <dbReference type="ARBA" id="ARBA00022729"/>
    </source>
</evidence>
<dbReference type="EMBL" id="CAMGYJ010000009">
    <property type="protein sequence ID" value="CAI0473273.1"/>
    <property type="molecule type" value="Genomic_DNA"/>
</dbReference>
<name>A0AAV0PSY9_9ROSI</name>
<organism evidence="16 17">
    <name type="scientific">Linum tenue</name>
    <dbReference type="NCBI Taxonomy" id="586396"/>
    <lineage>
        <taxon>Eukaryota</taxon>
        <taxon>Viridiplantae</taxon>
        <taxon>Streptophyta</taxon>
        <taxon>Embryophyta</taxon>
        <taxon>Tracheophyta</taxon>
        <taxon>Spermatophyta</taxon>
        <taxon>Magnoliopsida</taxon>
        <taxon>eudicotyledons</taxon>
        <taxon>Gunneridae</taxon>
        <taxon>Pentapetalae</taxon>
        <taxon>rosids</taxon>
        <taxon>fabids</taxon>
        <taxon>Malpighiales</taxon>
        <taxon>Linaceae</taxon>
        <taxon>Linum</taxon>
    </lineage>
</organism>
<evidence type="ECO:0000256" key="11">
    <source>
        <dbReference type="PIRSR" id="PIRSR601929-1"/>
    </source>
</evidence>
<evidence type="ECO:0000256" key="4">
    <source>
        <dbReference type="ARBA" id="ARBA00022525"/>
    </source>
</evidence>
<dbReference type="GO" id="GO:0030145">
    <property type="term" value="F:manganese ion binding"/>
    <property type="evidence" value="ECO:0007669"/>
    <property type="project" value="UniProtKB-UniRule"/>
</dbReference>
<keyword evidence="10 11" id="KW-0464">Manganese</keyword>
<feature type="binding site" evidence="12">
    <location>
        <position position="110"/>
    </location>
    <ligand>
        <name>Mn(2+)</name>
        <dbReference type="ChEBI" id="CHEBI:29035"/>
    </ligand>
</feature>
<evidence type="ECO:0000256" key="12">
    <source>
        <dbReference type="PIRSR" id="PIRSR601929-2"/>
    </source>
</evidence>
<keyword evidence="6 14" id="KW-0732">Signal</keyword>
<keyword evidence="4 14" id="KW-0964">Secreted</keyword>
<evidence type="ECO:0000256" key="5">
    <source>
        <dbReference type="ARBA" id="ARBA00022723"/>
    </source>
</evidence>
<feature type="chain" id="PRO_5043106246" description="Germin-like protein" evidence="14">
    <location>
        <begin position="30"/>
        <end position="220"/>
    </location>
</feature>
<reference evidence="16" key="1">
    <citation type="submission" date="2022-08" db="EMBL/GenBank/DDBJ databases">
        <authorList>
            <person name="Gutierrez-Valencia J."/>
        </authorList>
    </citation>
    <scope>NUCLEOTIDE SEQUENCE</scope>
</reference>
<dbReference type="InterPro" id="IPR001929">
    <property type="entry name" value="Germin"/>
</dbReference>
<keyword evidence="7 13" id="KW-1015">Disulfide bond</keyword>
<evidence type="ECO:0000256" key="3">
    <source>
        <dbReference type="ARBA" id="ARBA00022523"/>
    </source>
</evidence>
<feature type="signal peptide" evidence="14">
    <location>
        <begin position="1"/>
        <end position="29"/>
    </location>
</feature>
<evidence type="ECO:0000256" key="2">
    <source>
        <dbReference type="ARBA" id="ARBA00007456"/>
    </source>
</evidence>
<feature type="binding site" evidence="11">
    <location>
        <position position="112"/>
    </location>
    <ligand>
        <name>oxalate</name>
        <dbReference type="ChEBI" id="CHEBI:30623"/>
    </ligand>
</feature>
<feature type="binding site" evidence="12">
    <location>
        <position position="117"/>
    </location>
    <ligand>
        <name>Mn(2+)</name>
        <dbReference type="ChEBI" id="CHEBI:29035"/>
    </ligand>
</feature>
<dbReference type="Proteomes" id="UP001154282">
    <property type="component" value="Unassembled WGS sequence"/>
</dbReference>
<evidence type="ECO:0000256" key="8">
    <source>
        <dbReference type="ARBA" id="ARBA00023170"/>
    </source>
</evidence>
<comment type="similarity">
    <text evidence="2 14">Belongs to the germin family.</text>
</comment>
<feature type="domain" description="Cupin type-1" evidence="15">
    <location>
        <begin position="60"/>
        <end position="210"/>
    </location>
</feature>
<dbReference type="PROSITE" id="PS00725">
    <property type="entry name" value="GERMIN"/>
    <property type="match status" value="1"/>
</dbReference>
<evidence type="ECO:0000256" key="1">
    <source>
        <dbReference type="ARBA" id="ARBA00004271"/>
    </source>
</evidence>
<evidence type="ECO:0000256" key="7">
    <source>
        <dbReference type="ARBA" id="ARBA00023157"/>
    </source>
</evidence>
<feature type="binding site" evidence="12">
    <location>
        <position position="158"/>
    </location>
    <ligand>
        <name>Mn(2+)</name>
        <dbReference type="ChEBI" id="CHEBI:29035"/>
    </ligand>
</feature>
<comment type="subcellular location">
    <subcellularLocation>
        <location evidence="1 14">Secreted</location>
        <location evidence="1 14">Extracellular space</location>
        <location evidence="1 14">Apoplast</location>
    </subcellularLocation>
</comment>
<evidence type="ECO:0000256" key="13">
    <source>
        <dbReference type="PIRSR" id="PIRSR601929-3"/>
    </source>
</evidence>
<comment type="caution">
    <text evidence="16">The sequence shown here is derived from an EMBL/GenBank/DDBJ whole genome shotgun (WGS) entry which is preliminary data.</text>
</comment>
<evidence type="ECO:0000256" key="9">
    <source>
        <dbReference type="ARBA" id="ARBA00023180"/>
    </source>
</evidence>
<dbReference type="InterPro" id="IPR014710">
    <property type="entry name" value="RmlC-like_jellyroll"/>
</dbReference>
<dbReference type="PANTHER" id="PTHR31238">
    <property type="entry name" value="GERMIN-LIKE PROTEIN SUBFAMILY 3 MEMBER 3"/>
    <property type="match status" value="1"/>
</dbReference>
<dbReference type="AlphaFoldDB" id="A0AAV0PSY9"/>
<feature type="binding site" evidence="12">
    <location>
        <position position="112"/>
    </location>
    <ligand>
        <name>Mn(2+)</name>
        <dbReference type="ChEBI" id="CHEBI:29035"/>
    </ligand>
</feature>
<evidence type="ECO:0000256" key="14">
    <source>
        <dbReference type="RuleBase" id="RU366015"/>
    </source>
</evidence>
<evidence type="ECO:0000313" key="16">
    <source>
        <dbReference type="EMBL" id="CAI0473273.1"/>
    </source>
</evidence>
<keyword evidence="8" id="KW-0675">Receptor</keyword>